<reference evidence="1" key="2">
    <citation type="journal article" date="2015" name="Data Brief">
        <title>Shoot transcriptome of the giant reed, Arundo donax.</title>
        <authorList>
            <person name="Barrero R.A."/>
            <person name="Guerrero F.D."/>
            <person name="Moolhuijzen P."/>
            <person name="Goolsby J.A."/>
            <person name="Tidwell J."/>
            <person name="Bellgard S.E."/>
            <person name="Bellgard M.I."/>
        </authorList>
    </citation>
    <scope>NUCLEOTIDE SEQUENCE</scope>
    <source>
        <tissue evidence="1">Shoot tissue taken approximately 20 cm above the soil surface</tissue>
    </source>
</reference>
<sequence>MNPHIMVNTALQVLQSLQTNSGRQIQTELSSTTLAGLQQCIGPGKACVGLRPVTGIPKNR</sequence>
<reference evidence="1" key="1">
    <citation type="submission" date="2014-09" db="EMBL/GenBank/DDBJ databases">
        <authorList>
            <person name="Magalhaes I.L.F."/>
            <person name="Oliveira U."/>
            <person name="Santos F.R."/>
            <person name="Vidigal T.H.D.A."/>
            <person name="Brescovit A.D."/>
            <person name="Santos A.J."/>
        </authorList>
    </citation>
    <scope>NUCLEOTIDE SEQUENCE</scope>
    <source>
        <tissue evidence="1">Shoot tissue taken approximately 20 cm above the soil surface</tissue>
    </source>
</reference>
<name>A0A0A9ADE5_ARUDO</name>
<dbReference type="AlphaFoldDB" id="A0A0A9ADE5"/>
<protein>
    <submittedName>
        <fullName evidence="1">Uncharacterized protein</fullName>
    </submittedName>
</protein>
<dbReference type="EMBL" id="GBRH01248256">
    <property type="protein sequence ID" value="JAD49639.1"/>
    <property type="molecule type" value="Transcribed_RNA"/>
</dbReference>
<proteinExistence type="predicted"/>
<accession>A0A0A9ADE5</accession>
<organism evidence="1">
    <name type="scientific">Arundo donax</name>
    <name type="common">Giant reed</name>
    <name type="synonym">Donax arundinaceus</name>
    <dbReference type="NCBI Taxonomy" id="35708"/>
    <lineage>
        <taxon>Eukaryota</taxon>
        <taxon>Viridiplantae</taxon>
        <taxon>Streptophyta</taxon>
        <taxon>Embryophyta</taxon>
        <taxon>Tracheophyta</taxon>
        <taxon>Spermatophyta</taxon>
        <taxon>Magnoliopsida</taxon>
        <taxon>Liliopsida</taxon>
        <taxon>Poales</taxon>
        <taxon>Poaceae</taxon>
        <taxon>PACMAD clade</taxon>
        <taxon>Arundinoideae</taxon>
        <taxon>Arundineae</taxon>
        <taxon>Arundo</taxon>
    </lineage>
</organism>
<evidence type="ECO:0000313" key="1">
    <source>
        <dbReference type="EMBL" id="JAD49639.1"/>
    </source>
</evidence>